<dbReference type="EMBL" id="OB660034">
    <property type="protein sequence ID" value="CAD7222180.1"/>
    <property type="molecule type" value="Genomic_DNA"/>
</dbReference>
<name>A0A7R8W033_9CRUS</name>
<accession>A0A7R8W033</accession>
<dbReference type="GO" id="GO:0005576">
    <property type="term" value="C:extracellular region"/>
    <property type="evidence" value="ECO:0007669"/>
    <property type="project" value="TreeGrafter"/>
</dbReference>
<dbReference type="PANTHER" id="PTHR10913">
    <property type="entry name" value="FOLLISTATIN-RELATED"/>
    <property type="match status" value="1"/>
</dbReference>
<evidence type="ECO:0000256" key="1">
    <source>
        <dbReference type="ARBA" id="ARBA00022690"/>
    </source>
</evidence>
<dbReference type="CDD" id="cd00104">
    <property type="entry name" value="KAZAL_FS"/>
    <property type="match status" value="14"/>
</dbReference>
<keyword evidence="1" id="KW-0646">Protease inhibitor</keyword>
<organism evidence="4">
    <name type="scientific">Cyprideis torosa</name>
    <dbReference type="NCBI Taxonomy" id="163714"/>
    <lineage>
        <taxon>Eukaryota</taxon>
        <taxon>Metazoa</taxon>
        <taxon>Ecdysozoa</taxon>
        <taxon>Arthropoda</taxon>
        <taxon>Crustacea</taxon>
        <taxon>Oligostraca</taxon>
        <taxon>Ostracoda</taxon>
        <taxon>Podocopa</taxon>
        <taxon>Podocopida</taxon>
        <taxon>Cytherocopina</taxon>
        <taxon>Cytheroidea</taxon>
        <taxon>Cytherideidae</taxon>
        <taxon>Cyprideis</taxon>
    </lineage>
</organism>
<dbReference type="Gene3D" id="3.30.60.30">
    <property type="match status" value="16"/>
</dbReference>
<sequence>MMWFSCVFVSTLWTAVFASYGGGGGGGGGGGSCDKACPANYDPVCGSDGNTYPNECVFQVTVCKYPGLALEHKGACKTGPECPAIQCPEIYDPVCGNDGQTYPSPCYVKAAQCQKPELQIAYKGTCRDGGTDPCSGPCPANYDPICGTDGRTYPNECTLKQEQCRNPSLQIKQRGECGTRPECPAIQCPLIYDPVCGSDGQTYPSPCNLKAAQCQNPSLQIAYTGECANRPECPAIQCPEIYDPVCGNDGQTYPSPCYVKAAQCQKPELQIAYKGTCRDGGTDPCSGPCPANYDPICGTDGRTYPNECTLKQEQCRNPSLQIKQRGECGPSACDRLCPANYDPVCGNDGKTYPNECTFKVQNCRNLNAIIEHNGECGTSACDRPCPLSFDPVCGSDGRTYPNECVLRTQNCRIPNVKIAYKGQCRAHNCNFPCPAIFKPVCGTDGKTYSNDCVLRSASCKDPRIQLAYQGECRKQSCDRGCTLNYDPVCGTDGVTYPNECALNVAACRNPEISLAYQGECDGYGGKCPNTPCPLNYAPVCGTDGTTYPNECSLKAASCQNPQIQVAYSGECRKQVCSKNCPRNYEPVCGSNGVTYNNKCLLTYASCNDPSITLAYQGVCQGGGGACRDSRIQLAYEGECRGGGGGGDCPTICPANYAPVCGNDGKTYPNQCSLQIAACRDPRIQLAYEGECRQQTCAKKCPKNFDPVCGTDGQTYPNECLLSNAACNDPSLKVAYRGQCRQRTHHARKTDEEVMNHNCKACAKKCPKNFDPVCGTNGQTYPNECLLSNAACNDPSLKIAYRGQCSGGNDLLAMFSDFGQDCSQIQCPLNYDPVCGTDGKTYGNACALQAAQCQNPRIKFAYKGECRGNGYNGSSDPCSRVRCRSGYVCVAQEVQCIRQPCPKMAQCVPANQRPSRHYKIHN</sequence>
<dbReference type="AlphaFoldDB" id="A0A7R8W033"/>
<proteinExistence type="predicted"/>
<dbReference type="OrthoDB" id="126772at2759"/>
<dbReference type="GO" id="GO:0030154">
    <property type="term" value="P:cell differentiation"/>
    <property type="evidence" value="ECO:0007669"/>
    <property type="project" value="TreeGrafter"/>
</dbReference>
<keyword evidence="2" id="KW-0722">Serine protease inhibitor</keyword>
<dbReference type="SMART" id="SM00280">
    <property type="entry name" value="KAZAL"/>
    <property type="match status" value="16"/>
</dbReference>
<evidence type="ECO:0000313" key="4">
    <source>
        <dbReference type="EMBL" id="CAD7222180.1"/>
    </source>
</evidence>
<dbReference type="InterPro" id="IPR036058">
    <property type="entry name" value="Kazal_dom_sf"/>
</dbReference>
<keyword evidence="3" id="KW-1015">Disulfide bond</keyword>
<reference evidence="4" key="1">
    <citation type="submission" date="2020-11" db="EMBL/GenBank/DDBJ databases">
        <authorList>
            <person name="Tran Van P."/>
        </authorList>
    </citation>
    <scope>NUCLEOTIDE SEQUENCE</scope>
</reference>
<dbReference type="InterPro" id="IPR002350">
    <property type="entry name" value="Kazal_dom"/>
</dbReference>
<dbReference type="InterPro" id="IPR050653">
    <property type="entry name" value="Prot_Inhib_GrowthFact_Antg"/>
</dbReference>
<evidence type="ECO:0000256" key="2">
    <source>
        <dbReference type="ARBA" id="ARBA00022900"/>
    </source>
</evidence>
<dbReference type="SUPFAM" id="SSF100895">
    <property type="entry name" value="Kazal-type serine protease inhibitors"/>
    <property type="match status" value="16"/>
</dbReference>
<dbReference type="Pfam" id="PF07648">
    <property type="entry name" value="Kazal_2"/>
    <property type="match status" value="15"/>
</dbReference>
<dbReference type="Pfam" id="PF00050">
    <property type="entry name" value="Kazal_1"/>
    <property type="match status" value="1"/>
</dbReference>
<evidence type="ECO:0000256" key="3">
    <source>
        <dbReference type="ARBA" id="ARBA00023157"/>
    </source>
</evidence>
<dbReference type="PROSITE" id="PS51465">
    <property type="entry name" value="KAZAL_2"/>
    <property type="match status" value="16"/>
</dbReference>
<dbReference type="PANTHER" id="PTHR10913:SF45">
    <property type="entry name" value="FOLLISTATIN, ISOFORM A-RELATED"/>
    <property type="match status" value="1"/>
</dbReference>
<protein>
    <submittedName>
        <fullName evidence="4">Uncharacterized protein</fullName>
    </submittedName>
</protein>
<gene>
    <name evidence="4" type="ORF">CTOB1V02_LOCUS196</name>
</gene>